<dbReference type="RefSeq" id="WP_073276103.1">
    <property type="nucleotide sequence ID" value="NZ_FRAC01000011.1"/>
</dbReference>
<accession>A0A1M6S2Y4</accession>
<dbReference type="GO" id="GO:0004673">
    <property type="term" value="F:protein histidine kinase activity"/>
    <property type="evidence" value="ECO:0007669"/>
    <property type="project" value="UniProtKB-EC"/>
</dbReference>
<evidence type="ECO:0000256" key="3">
    <source>
        <dbReference type="ARBA" id="ARBA00022777"/>
    </source>
</evidence>
<keyword evidence="7" id="KW-1185">Reference proteome</keyword>
<dbReference type="Pfam" id="PF02518">
    <property type="entry name" value="HATPase_c"/>
    <property type="match status" value="1"/>
</dbReference>
<evidence type="ECO:0000313" key="7">
    <source>
        <dbReference type="Proteomes" id="UP000184386"/>
    </source>
</evidence>
<gene>
    <name evidence="6" type="ORF">SAMN02745136_02386</name>
</gene>
<dbReference type="InterPro" id="IPR036890">
    <property type="entry name" value="HATPase_C_sf"/>
</dbReference>
<dbReference type="SUPFAM" id="SSF55874">
    <property type="entry name" value="ATPase domain of HSP90 chaperone/DNA topoisomerase II/histidine kinase"/>
    <property type="match status" value="1"/>
</dbReference>
<feature type="domain" description="Histidine kinase" evidence="5">
    <location>
        <begin position="1"/>
        <end position="107"/>
    </location>
</feature>
<dbReference type="InterPro" id="IPR003594">
    <property type="entry name" value="HATPase_dom"/>
</dbReference>
<evidence type="ECO:0000256" key="1">
    <source>
        <dbReference type="ARBA" id="ARBA00000085"/>
    </source>
</evidence>
<keyword evidence="4" id="KW-0902">Two-component regulatory system</keyword>
<evidence type="ECO:0000313" key="6">
    <source>
        <dbReference type="EMBL" id="SHK39040.1"/>
    </source>
</evidence>
<dbReference type="PRINTS" id="PR00344">
    <property type="entry name" value="BCTRLSENSOR"/>
</dbReference>
<name>A0A1M6S2Y4_9FIRM</name>
<evidence type="ECO:0000256" key="2">
    <source>
        <dbReference type="ARBA" id="ARBA00012438"/>
    </source>
</evidence>
<dbReference type="Proteomes" id="UP000184386">
    <property type="component" value="Unassembled WGS sequence"/>
</dbReference>
<dbReference type="InterPro" id="IPR004358">
    <property type="entry name" value="Sig_transdc_His_kin-like_C"/>
</dbReference>
<dbReference type="EC" id="2.7.13.3" evidence="2"/>
<dbReference type="EMBL" id="FRAC01000011">
    <property type="protein sequence ID" value="SHK39040.1"/>
    <property type="molecule type" value="Genomic_DNA"/>
</dbReference>
<reference evidence="6 7" key="1">
    <citation type="submission" date="2016-11" db="EMBL/GenBank/DDBJ databases">
        <authorList>
            <person name="Jaros S."/>
            <person name="Januszkiewicz K."/>
            <person name="Wedrychowicz H."/>
        </authorList>
    </citation>
    <scope>NUCLEOTIDE SEQUENCE [LARGE SCALE GENOMIC DNA]</scope>
    <source>
        <strain evidence="6 7">DSM 15929</strain>
    </source>
</reference>
<evidence type="ECO:0000256" key="4">
    <source>
        <dbReference type="ARBA" id="ARBA00023012"/>
    </source>
</evidence>
<keyword evidence="3 6" id="KW-0418">Kinase</keyword>
<comment type="catalytic activity">
    <reaction evidence="1">
        <text>ATP + protein L-histidine = ADP + protein N-phospho-L-histidine.</text>
        <dbReference type="EC" id="2.7.13.3"/>
    </reaction>
</comment>
<organism evidence="6 7">
    <name type="scientific">Anaerocolumna jejuensis DSM 15929</name>
    <dbReference type="NCBI Taxonomy" id="1121322"/>
    <lineage>
        <taxon>Bacteria</taxon>
        <taxon>Bacillati</taxon>
        <taxon>Bacillota</taxon>
        <taxon>Clostridia</taxon>
        <taxon>Lachnospirales</taxon>
        <taxon>Lachnospiraceae</taxon>
        <taxon>Anaerocolumna</taxon>
    </lineage>
</organism>
<dbReference type="AlphaFoldDB" id="A0A1M6S2Y4"/>
<dbReference type="InterPro" id="IPR005467">
    <property type="entry name" value="His_kinase_dom"/>
</dbReference>
<dbReference type="PROSITE" id="PS50109">
    <property type="entry name" value="HIS_KIN"/>
    <property type="match status" value="1"/>
</dbReference>
<protein>
    <recommendedName>
        <fullName evidence="2">histidine kinase</fullName>
        <ecNumber evidence="2">2.7.13.3</ecNumber>
    </recommendedName>
</protein>
<keyword evidence="3 6" id="KW-0808">Transferase</keyword>
<dbReference type="OrthoDB" id="9797586at2"/>
<dbReference type="STRING" id="1121322.SAMN02745136_02386"/>
<dbReference type="GO" id="GO:0000160">
    <property type="term" value="P:phosphorelay signal transduction system"/>
    <property type="evidence" value="ECO:0007669"/>
    <property type="project" value="UniProtKB-KW"/>
</dbReference>
<sequence length="185" mass="20707">MMTEISLNILDIAQNSVSAHANLIEISVEINQKIDLLTIKINDNGCGMTAEQAKNAQDPFYTTRTTRKVGLGIPFFKQAALSCGGSFNLESAPGNGTRIEAAFRLTHIDRMPLGDITSTMYSLVTFHPDIDFLYTYRVDDKSFILDTKELRCILQDVPLSDPQVATFIRDYLKENHAEVNGSFYF</sequence>
<proteinExistence type="predicted"/>
<evidence type="ECO:0000259" key="5">
    <source>
        <dbReference type="PROSITE" id="PS50109"/>
    </source>
</evidence>
<dbReference type="Gene3D" id="3.30.565.10">
    <property type="entry name" value="Histidine kinase-like ATPase, C-terminal domain"/>
    <property type="match status" value="1"/>
</dbReference>